<dbReference type="AlphaFoldDB" id="A0AAE0G2M2"/>
<keyword evidence="1" id="KW-0812">Transmembrane</keyword>
<dbReference type="InterPro" id="IPR036869">
    <property type="entry name" value="J_dom_sf"/>
</dbReference>
<evidence type="ECO:0000313" key="3">
    <source>
        <dbReference type="EMBL" id="KAK3270446.1"/>
    </source>
</evidence>
<keyword evidence="1" id="KW-1133">Transmembrane helix</keyword>
<feature type="transmembrane region" description="Helical" evidence="1">
    <location>
        <begin position="199"/>
        <end position="223"/>
    </location>
</feature>
<protein>
    <recommendedName>
        <fullName evidence="2">J domain-containing protein</fullName>
    </recommendedName>
</protein>
<dbReference type="PROSITE" id="PS50076">
    <property type="entry name" value="DNAJ_2"/>
    <property type="match status" value="1"/>
</dbReference>
<dbReference type="FunFam" id="1.10.287.110:FF:000038">
    <property type="entry name" value="DnaJ protein ERDJ2A"/>
    <property type="match status" value="1"/>
</dbReference>
<dbReference type="Gene3D" id="1.10.287.110">
    <property type="entry name" value="DnaJ domain"/>
    <property type="match status" value="1"/>
</dbReference>
<name>A0AAE0G2M2_9CHLO</name>
<dbReference type="SUPFAM" id="SSF158702">
    <property type="entry name" value="Sec63 N-terminal domain-like"/>
    <property type="match status" value="1"/>
</dbReference>
<evidence type="ECO:0000259" key="2">
    <source>
        <dbReference type="PROSITE" id="PS50076"/>
    </source>
</evidence>
<dbReference type="PRINTS" id="PR00625">
    <property type="entry name" value="JDOMAIN"/>
</dbReference>
<feature type="transmembrane region" description="Helical" evidence="1">
    <location>
        <begin position="381"/>
        <end position="398"/>
    </location>
</feature>
<organism evidence="3 4">
    <name type="scientific">Cymbomonas tetramitiformis</name>
    <dbReference type="NCBI Taxonomy" id="36881"/>
    <lineage>
        <taxon>Eukaryota</taxon>
        <taxon>Viridiplantae</taxon>
        <taxon>Chlorophyta</taxon>
        <taxon>Pyramimonadophyceae</taxon>
        <taxon>Pyramimonadales</taxon>
        <taxon>Pyramimonadaceae</taxon>
        <taxon>Cymbomonas</taxon>
    </lineage>
</organism>
<dbReference type="InterPro" id="IPR001623">
    <property type="entry name" value="DnaJ_domain"/>
</dbReference>
<keyword evidence="4" id="KW-1185">Reference proteome</keyword>
<dbReference type="GO" id="GO:0006620">
    <property type="term" value="P:post-translational protein targeting to endoplasmic reticulum membrane"/>
    <property type="evidence" value="ECO:0007669"/>
    <property type="project" value="TreeGrafter"/>
</dbReference>
<comment type="caution">
    <text evidence="3">The sequence shown here is derived from an EMBL/GenBank/DDBJ whole genome shotgun (WGS) entry which is preliminary data.</text>
</comment>
<dbReference type="EMBL" id="LGRX02010384">
    <property type="protein sequence ID" value="KAK3270446.1"/>
    <property type="molecule type" value="Genomic_DNA"/>
</dbReference>
<dbReference type="SMART" id="SM00271">
    <property type="entry name" value="DnaJ"/>
    <property type="match status" value="1"/>
</dbReference>
<sequence>MVSPEAPEANLFPIFLLSMLMLVLVPTTIGRMCGSGDTEKKHVKVRTVADASSEWGKLAAVQAEKLRPTLAKRIKSFLSLGNVLMILGWLCVVLVILYINMLSGEIGHFDPFEIMGISPGATQQEIKKAYRTLSLKYHPDKNPDPAAHSYFAETITKAYQALTDEASRENMEKYGHPDGPQAYSVGIALPSFMFENGSLAPLVLGLTIGIGILLPLGAAVCYLMSSSKYTGENVMHQTIMIFEGCLKPAMSLHRIPEVLCCAGEYVTLPIPRQQEEGLWNLKTILKKHHPEMDPKGVKADGKFFKRHPGVVKAHMLLLAQASREGQNISEPLKQDFNQMIQLAPKLLGELMKTATRPRAPHGIALSLEHNMLPDSLVMKKVVYFYLAFLASHTTLLTLDSPSAIVPLSSFSSFAPLAPCTPLAPLSSHIPFTSLECCNPTLP</sequence>
<dbReference type="GO" id="GO:0031207">
    <property type="term" value="C:Sec62/Sec63 complex"/>
    <property type="evidence" value="ECO:0007669"/>
    <property type="project" value="TreeGrafter"/>
</dbReference>
<dbReference type="Proteomes" id="UP001190700">
    <property type="component" value="Unassembled WGS sequence"/>
</dbReference>
<dbReference type="GO" id="GO:0006614">
    <property type="term" value="P:SRP-dependent cotranslational protein targeting to membrane"/>
    <property type="evidence" value="ECO:0007669"/>
    <property type="project" value="TreeGrafter"/>
</dbReference>
<dbReference type="Gene3D" id="1.10.3380.10">
    <property type="entry name" value="Sec63 N-terminal domain-like domain"/>
    <property type="match status" value="1"/>
</dbReference>
<evidence type="ECO:0000313" key="4">
    <source>
        <dbReference type="Proteomes" id="UP001190700"/>
    </source>
</evidence>
<dbReference type="SUPFAM" id="SSF46565">
    <property type="entry name" value="Chaperone J-domain"/>
    <property type="match status" value="1"/>
</dbReference>
<feature type="transmembrane region" description="Helical" evidence="1">
    <location>
        <begin position="77"/>
        <end position="99"/>
    </location>
</feature>
<keyword evidence="1" id="KW-0472">Membrane</keyword>
<gene>
    <name evidence="3" type="ORF">CYMTET_21158</name>
</gene>
<evidence type="ECO:0000256" key="1">
    <source>
        <dbReference type="SAM" id="Phobius"/>
    </source>
</evidence>
<proteinExistence type="predicted"/>
<dbReference type="PANTHER" id="PTHR24075:SF0">
    <property type="entry name" value="TRANSLOCATION PROTEIN SEC63 HOMOLOG"/>
    <property type="match status" value="1"/>
</dbReference>
<feature type="domain" description="J" evidence="2">
    <location>
        <begin position="110"/>
        <end position="175"/>
    </location>
</feature>
<dbReference type="CDD" id="cd06257">
    <property type="entry name" value="DnaJ"/>
    <property type="match status" value="1"/>
</dbReference>
<feature type="transmembrane region" description="Helical" evidence="1">
    <location>
        <begin position="12"/>
        <end position="34"/>
    </location>
</feature>
<reference evidence="3 4" key="1">
    <citation type="journal article" date="2015" name="Genome Biol. Evol.">
        <title>Comparative Genomics of a Bacterivorous Green Alga Reveals Evolutionary Causalities and Consequences of Phago-Mixotrophic Mode of Nutrition.</title>
        <authorList>
            <person name="Burns J.A."/>
            <person name="Paasch A."/>
            <person name="Narechania A."/>
            <person name="Kim E."/>
        </authorList>
    </citation>
    <scope>NUCLEOTIDE SEQUENCE [LARGE SCALE GENOMIC DNA]</scope>
    <source>
        <strain evidence="3 4">PLY_AMNH</strain>
    </source>
</reference>
<dbReference type="PANTHER" id="PTHR24075">
    <property type="entry name" value="SEC63 DOMAIN-CONTAINING"/>
    <property type="match status" value="1"/>
</dbReference>
<dbReference type="GO" id="GO:0003723">
    <property type="term" value="F:RNA binding"/>
    <property type="evidence" value="ECO:0007669"/>
    <property type="project" value="TreeGrafter"/>
</dbReference>
<dbReference type="Pfam" id="PF00226">
    <property type="entry name" value="DnaJ"/>
    <property type="match status" value="1"/>
</dbReference>
<dbReference type="GO" id="GO:0008320">
    <property type="term" value="F:protein transmembrane transporter activity"/>
    <property type="evidence" value="ECO:0007669"/>
    <property type="project" value="TreeGrafter"/>
</dbReference>
<accession>A0AAE0G2M2</accession>